<proteinExistence type="predicted"/>
<evidence type="ECO:0000313" key="2">
    <source>
        <dbReference type="Proteomes" id="UP001596395"/>
    </source>
</evidence>
<protein>
    <submittedName>
        <fullName evidence="1">Uncharacterized protein</fullName>
    </submittedName>
</protein>
<gene>
    <name evidence="1" type="ORF">ACFQGB_03820</name>
</gene>
<dbReference type="AlphaFoldDB" id="A0ABD5V9B9"/>
<reference evidence="1 2" key="1">
    <citation type="journal article" date="2019" name="Int. J. Syst. Evol. Microbiol.">
        <title>The Global Catalogue of Microorganisms (GCM) 10K type strain sequencing project: providing services to taxonomists for standard genome sequencing and annotation.</title>
        <authorList>
            <consortium name="The Broad Institute Genomics Platform"/>
            <consortium name="The Broad Institute Genome Sequencing Center for Infectious Disease"/>
            <person name="Wu L."/>
            <person name="Ma J."/>
        </authorList>
    </citation>
    <scope>NUCLEOTIDE SEQUENCE [LARGE SCALE GENOMIC DNA]</scope>
    <source>
        <strain evidence="1 2">GX26</strain>
    </source>
</reference>
<keyword evidence="2" id="KW-1185">Reference proteome</keyword>
<dbReference type="Proteomes" id="UP001596395">
    <property type="component" value="Unassembled WGS sequence"/>
</dbReference>
<comment type="caution">
    <text evidence="1">The sequence shown here is derived from an EMBL/GenBank/DDBJ whole genome shotgun (WGS) entry which is preliminary data.</text>
</comment>
<name>A0ABD5V9B9_9EURY</name>
<dbReference type="RefSeq" id="WP_336348983.1">
    <property type="nucleotide sequence ID" value="NZ_JAZAQL010000001.1"/>
</dbReference>
<accession>A0ABD5V9B9</accession>
<evidence type="ECO:0000313" key="1">
    <source>
        <dbReference type="EMBL" id="MFC6951982.1"/>
    </source>
</evidence>
<sequence length="142" mass="15670">MVAFELRDVAGGWDTAALGPSDHVEFTVHADDESVVHTYGSFHQLLRLYDCASRERTRHPQFLGYDLAERGDRVHVDLHGGRVETTYGDLETALEAFLADVFDALDAHPTHGSRDDHLATIAEHDVALVDVRALYDDLAGGD</sequence>
<organism evidence="1 2">
    <name type="scientific">Halorubellus litoreus</name>
    <dbReference type="NCBI Taxonomy" id="755308"/>
    <lineage>
        <taxon>Archaea</taxon>
        <taxon>Methanobacteriati</taxon>
        <taxon>Methanobacteriota</taxon>
        <taxon>Stenosarchaea group</taxon>
        <taxon>Halobacteria</taxon>
        <taxon>Halobacteriales</taxon>
        <taxon>Halorubellaceae</taxon>
        <taxon>Halorubellus</taxon>
    </lineage>
</organism>
<dbReference type="EMBL" id="JBHSXN010000001">
    <property type="protein sequence ID" value="MFC6951982.1"/>
    <property type="molecule type" value="Genomic_DNA"/>
</dbReference>